<evidence type="ECO:0000256" key="7">
    <source>
        <dbReference type="ARBA" id="ARBA00036521"/>
    </source>
</evidence>
<feature type="domain" description="Major facilitator superfamily (MFS) profile" evidence="11">
    <location>
        <begin position="1"/>
        <end position="425"/>
    </location>
</feature>
<feature type="transmembrane region" description="Helical" evidence="10">
    <location>
        <begin position="370"/>
        <end position="389"/>
    </location>
</feature>
<evidence type="ECO:0000259" key="11">
    <source>
        <dbReference type="PROSITE" id="PS50850"/>
    </source>
</evidence>
<proteinExistence type="inferred from homology"/>
<evidence type="ECO:0000256" key="1">
    <source>
        <dbReference type="ARBA" id="ARBA00004554"/>
    </source>
</evidence>
<dbReference type="Gene3D" id="1.20.1250.20">
    <property type="entry name" value="MFS general substrate transporter like domains"/>
    <property type="match status" value="1"/>
</dbReference>
<keyword evidence="5 10" id="KW-1133">Transmembrane helix</keyword>
<dbReference type="HOGENOM" id="CLU_001265_59_1_1"/>
<comment type="similarity">
    <text evidence="2">Belongs to the major facilitator superfamily. Monocarboxylate porter (TC 2.A.1.13) family.</text>
</comment>
<dbReference type="InterPro" id="IPR050327">
    <property type="entry name" value="Proton-linked_MCT"/>
</dbReference>
<evidence type="ECO:0000313" key="12">
    <source>
        <dbReference type="Ensembl" id="ENSPMAP00000006062.1"/>
    </source>
</evidence>
<dbReference type="InterPro" id="IPR036259">
    <property type="entry name" value="MFS_trans_sf"/>
</dbReference>
<reference evidence="12" key="2">
    <citation type="submission" date="2025-09" db="UniProtKB">
        <authorList>
            <consortium name="Ensembl"/>
        </authorList>
    </citation>
    <scope>IDENTIFICATION</scope>
</reference>
<feature type="transmembrane region" description="Helical" evidence="10">
    <location>
        <begin position="341"/>
        <end position="363"/>
    </location>
</feature>
<dbReference type="GO" id="GO:0022857">
    <property type="term" value="F:transmembrane transporter activity"/>
    <property type="evidence" value="ECO:0007669"/>
    <property type="project" value="InterPro"/>
</dbReference>
<feature type="transmembrane region" description="Helical" evidence="10">
    <location>
        <begin position="283"/>
        <end position="305"/>
    </location>
</feature>
<dbReference type="PANTHER" id="PTHR11360:SF318">
    <property type="entry name" value="MONOCARBOXYLATE TRANSPORTER 12"/>
    <property type="match status" value="1"/>
</dbReference>
<dbReference type="PROSITE" id="PS50850">
    <property type="entry name" value="MFS"/>
    <property type="match status" value="1"/>
</dbReference>
<keyword evidence="3" id="KW-1003">Cell membrane</keyword>
<accession>S4RLH6</accession>
<evidence type="ECO:0000256" key="9">
    <source>
        <dbReference type="ARBA" id="ARBA00037605"/>
    </source>
</evidence>
<evidence type="ECO:0000256" key="3">
    <source>
        <dbReference type="ARBA" id="ARBA00022475"/>
    </source>
</evidence>
<evidence type="ECO:0000256" key="8">
    <source>
        <dbReference type="ARBA" id="ARBA00036771"/>
    </source>
</evidence>
<dbReference type="SUPFAM" id="SSF103473">
    <property type="entry name" value="MFS general substrate transporter"/>
    <property type="match status" value="1"/>
</dbReference>
<organism evidence="12">
    <name type="scientific">Petromyzon marinus</name>
    <name type="common">Sea lamprey</name>
    <dbReference type="NCBI Taxonomy" id="7757"/>
    <lineage>
        <taxon>Eukaryota</taxon>
        <taxon>Metazoa</taxon>
        <taxon>Chordata</taxon>
        <taxon>Craniata</taxon>
        <taxon>Vertebrata</taxon>
        <taxon>Cyclostomata</taxon>
        <taxon>Hyperoartia</taxon>
        <taxon>Petromyzontiformes</taxon>
        <taxon>Petromyzontidae</taxon>
        <taxon>Petromyzon</taxon>
    </lineage>
</organism>
<evidence type="ECO:0000256" key="10">
    <source>
        <dbReference type="SAM" id="Phobius"/>
    </source>
</evidence>
<feature type="transmembrane region" description="Helical" evidence="10">
    <location>
        <begin position="176"/>
        <end position="195"/>
    </location>
</feature>
<comment type="function">
    <text evidence="9">Functions as a transporter for creatine and as well for its precursor guanidinoacetate. Transport of creatine and GAA is independent of resting membrane potential and extracellular Na(+), Cl(-), or pH. Contributes to the process of creatine biosynthesis and distribution.</text>
</comment>
<comment type="subcellular location">
    <subcellularLocation>
        <location evidence="1">Basolateral cell membrane</location>
        <topology evidence="1">Multi-pass membrane protein</topology>
    </subcellularLocation>
</comment>
<dbReference type="Pfam" id="PF07690">
    <property type="entry name" value="MFS_1"/>
    <property type="match status" value="2"/>
</dbReference>
<feature type="transmembrane region" description="Helical" evidence="10">
    <location>
        <begin position="404"/>
        <end position="424"/>
    </location>
</feature>
<feature type="transmembrane region" description="Helical" evidence="10">
    <location>
        <begin position="16"/>
        <end position="35"/>
    </location>
</feature>
<keyword evidence="4 10" id="KW-0812">Transmembrane</keyword>
<dbReference type="GO" id="GO:0016323">
    <property type="term" value="C:basolateral plasma membrane"/>
    <property type="evidence" value="ECO:0007669"/>
    <property type="project" value="UniProtKB-SubCell"/>
</dbReference>
<dbReference type="GeneTree" id="ENSGT00940000156169"/>
<dbReference type="GO" id="GO:0015881">
    <property type="term" value="P:creatine transmembrane transport"/>
    <property type="evidence" value="ECO:0007669"/>
    <property type="project" value="TreeGrafter"/>
</dbReference>
<evidence type="ECO:0000256" key="2">
    <source>
        <dbReference type="ARBA" id="ARBA00006727"/>
    </source>
</evidence>
<dbReference type="AlphaFoldDB" id="S4RLH6"/>
<name>S4RLH6_PETMA</name>
<evidence type="ECO:0000256" key="5">
    <source>
        <dbReference type="ARBA" id="ARBA00022989"/>
    </source>
</evidence>
<reference evidence="12" key="1">
    <citation type="submission" date="2025-08" db="UniProtKB">
        <authorList>
            <consortium name="Ensembl"/>
        </authorList>
    </citation>
    <scope>IDENTIFICATION</scope>
</reference>
<evidence type="ECO:0000256" key="4">
    <source>
        <dbReference type="ARBA" id="ARBA00022692"/>
    </source>
</evidence>
<keyword evidence="6 10" id="KW-0472">Membrane</keyword>
<comment type="catalytic activity">
    <reaction evidence="8">
        <text>guanidinoacetate(in) = guanidinoacetate(out)</text>
        <dbReference type="Rhea" id="RHEA:73047"/>
        <dbReference type="ChEBI" id="CHEBI:57742"/>
    </reaction>
</comment>
<feature type="transmembrane region" description="Helical" evidence="10">
    <location>
        <begin position="248"/>
        <end position="271"/>
    </location>
</feature>
<dbReference type="OMA" id="DTIGRFN"/>
<sequence>TETMSKTTFPKPPDGGWGWVVVCSCFTVTACTRAITRCIPIFFVEFQQHFSKDTSTTAWINSIMDCTTMLFAPIGSLLSTRFGCRATVMFGGLVSSSGFIIASFSPTIEFLYLFLGLMAGLGFALCYSPSIAIVSRYFQRHRLLATGLAMSGNGVGTFVLAPVVQQLLIEVYAWRGALLLLGAFVAQLCVCGALLRPLASPATPTAKPGLLGKQPAETAMPLDHYKLFCKVKSFMTFESQVPIIRPELLVLCLSVSLLAYGCITPLVYLVPFAHSVGTPERQAAFLLSLLGVMDIVGTVTYSWLIDRECLRSRRAHCYCAAVGLYGACALALPAMRSFPLLVAFAALYGYFNGACTPLIPVLVADLVEPAGASTAIGLIYAMHALPYLLGPPTAGWLVDLTADYNAAFFLSGAIIMLGSATFALA</sequence>
<dbReference type="InterPro" id="IPR011701">
    <property type="entry name" value="MFS"/>
</dbReference>
<dbReference type="PANTHER" id="PTHR11360">
    <property type="entry name" value="MONOCARBOXYLATE TRANSPORTER"/>
    <property type="match status" value="1"/>
</dbReference>
<evidence type="ECO:0000256" key="6">
    <source>
        <dbReference type="ARBA" id="ARBA00023136"/>
    </source>
</evidence>
<dbReference type="InterPro" id="IPR020846">
    <property type="entry name" value="MFS_dom"/>
</dbReference>
<feature type="transmembrane region" description="Helical" evidence="10">
    <location>
        <begin position="110"/>
        <end position="131"/>
    </location>
</feature>
<comment type="catalytic activity">
    <reaction evidence="7">
        <text>creatine(in) = creatine(out)</text>
        <dbReference type="Rhea" id="RHEA:73043"/>
        <dbReference type="ChEBI" id="CHEBI:57947"/>
    </reaction>
</comment>
<feature type="transmembrane region" description="Helical" evidence="10">
    <location>
        <begin position="143"/>
        <end position="164"/>
    </location>
</feature>
<protein>
    <submittedName>
        <fullName evidence="12">Solute carrier family 16 member 12</fullName>
    </submittedName>
</protein>
<feature type="transmembrane region" description="Helical" evidence="10">
    <location>
        <begin position="86"/>
        <end position="104"/>
    </location>
</feature>
<dbReference type="Ensembl" id="ENSPMAT00000006090.1">
    <property type="protein sequence ID" value="ENSPMAP00000006062.1"/>
    <property type="gene ID" value="ENSPMAG00000005477.1"/>
</dbReference>
<feature type="transmembrane region" description="Helical" evidence="10">
    <location>
        <begin position="317"/>
        <end position="335"/>
    </location>
</feature>